<dbReference type="Proteomes" id="UP000299102">
    <property type="component" value="Unassembled WGS sequence"/>
</dbReference>
<feature type="region of interest" description="Disordered" evidence="1">
    <location>
        <begin position="11"/>
        <end position="31"/>
    </location>
</feature>
<dbReference type="EMBL" id="BGZK01000053">
    <property type="protein sequence ID" value="GBP12782.1"/>
    <property type="molecule type" value="Genomic_DNA"/>
</dbReference>
<organism evidence="2 3">
    <name type="scientific">Eumeta variegata</name>
    <name type="common">Bagworm moth</name>
    <name type="synonym">Eumeta japonica</name>
    <dbReference type="NCBI Taxonomy" id="151549"/>
    <lineage>
        <taxon>Eukaryota</taxon>
        <taxon>Metazoa</taxon>
        <taxon>Ecdysozoa</taxon>
        <taxon>Arthropoda</taxon>
        <taxon>Hexapoda</taxon>
        <taxon>Insecta</taxon>
        <taxon>Pterygota</taxon>
        <taxon>Neoptera</taxon>
        <taxon>Endopterygota</taxon>
        <taxon>Lepidoptera</taxon>
        <taxon>Glossata</taxon>
        <taxon>Ditrysia</taxon>
        <taxon>Tineoidea</taxon>
        <taxon>Psychidae</taxon>
        <taxon>Oiketicinae</taxon>
        <taxon>Eumeta</taxon>
    </lineage>
</organism>
<dbReference type="AlphaFoldDB" id="A0A4C1TE84"/>
<evidence type="ECO:0000313" key="2">
    <source>
        <dbReference type="EMBL" id="GBP12782.1"/>
    </source>
</evidence>
<keyword evidence="3" id="KW-1185">Reference proteome</keyword>
<reference evidence="2 3" key="1">
    <citation type="journal article" date="2019" name="Commun. Biol.">
        <title>The bagworm genome reveals a unique fibroin gene that provides high tensile strength.</title>
        <authorList>
            <person name="Kono N."/>
            <person name="Nakamura H."/>
            <person name="Ohtoshi R."/>
            <person name="Tomita M."/>
            <person name="Numata K."/>
            <person name="Arakawa K."/>
        </authorList>
    </citation>
    <scope>NUCLEOTIDE SEQUENCE [LARGE SCALE GENOMIC DNA]</scope>
</reference>
<accession>A0A4C1TE84</accession>
<name>A0A4C1TE84_EUMVA</name>
<protein>
    <submittedName>
        <fullName evidence="2">Uncharacterized protein</fullName>
    </submittedName>
</protein>
<proteinExistence type="predicted"/>
<evidence type="ECO:0000256" key="1">
    <source>
        <dbReference type="SAM" id="MobiDB-lite"/>
    </source>
</evidence>
<sequence length="103" mass="11746">MKVSAQHIRAFARTRPRGARPPSAQDRDGILPASFGPRTPFLHSSLEVLRLARNLNLARNFNRHTDLVVFVRRYKGIRPPDARMLGCSRSLRDLATPSEERKE</sequence>
<evidence type="ECO:0000313" key="3">
    <source>
        <dbReference type="Proteomes" id="UP000299102"/>
    </source>
</evidence>
<comment type="caution">
    <text evidence="2">The sequence shown here is derived from an EMBL/GenBank/DDBJ whole genome shotgun (WGS) entry which is preliminary data.</text>
</comment>
<gene>
    <name evidence="2" type="ORF">EVAR_6111_1</name>
</gene>